<protein>
    <submittedName>
        <fullName evidence="3">Uncharacterized protein</fullName>
    </submittedName>
</protein>
<dbReference type="InterPro" id="IPR021765">
    <property type="entry name" value="UstYa-like"/>
</dbReference>
<dbReference type="GO" id="GO:0043386">
    <property type="term" value="P:mycotoxin biosynthetic process"/>
    <property type="evidence" value="ECO:0007669"/>
    <property type="project" value="InterPro"/>
</dbReference>
<dbReference type="AlphaFoldDB" id="A0AAN9UWI4"/>
<keyword evidence="4" id="KW-1185">Reference proteome</keyword>
<name>A0AAN9UWI4_9PEZI</name>
<dbReference type="PANTHER" id="PTHR33365:SF14">
    <property type="entry name" value="TAT PATHWAY SIGNAL SEQUENCE"/>
    <property type="match status" value="1"/>
</dbReference>
<dbReference type="EMBL" id="JAKJXP020000019">
    <property type="protein sequence ID" value="KAK7754602.1"/>
    <property type="molecule type" value="Genomic_DNA"/>
</dbReference>
<evidence type="ECO:0000313" key="4">
    <source>
        <dbReference type="Proteomes" id="UP001320420"/>
    </source>
</evidence>
<dbReference type="PANTHER" id="PTHR33365">
    <property type="entry name" value="YALI0B05434P"/>
    <property type="match status" value="1"/>
</dbReference>
<feature type="region of interest" description="Disordered" evidence="2">
    <location>
        <begin position="184"/>
        <end position="204"/>
    </location>
</feature>
<dbReference type="Pfam" id="PF11807">
    <property type="entry name" value="UstYa"/>
    <property type="match status" value="1"/>
</dbReference>
<feature type="compositionally biased region" description="Pro residues" evidence="2">
    <location>
        <begin position="189"/>
        <end position="204"/>
    </location>
</feature>
<gene>
    <name evidence="3" type="ORF">SLS62_003385</name>
</gene>
<dbReference type="Proteomes" id="UP001320420">
    <property type="component" value="Unassembled WGS sequence"/>
</dbReference>
<comment type="caution">
    <text evidence="3">The sequence shown here is derived from an EMBL/GenBank/DDBJ whole genome shotgun (WGS) entry which is preliminary data.</text>
</comment>
<evidence type="ECO:0000256" key="2">
    <source>
        <dbReference type="SAM" id="MobiDB-lite"/>
    </source>
</evidence>
<evidence type="ECO:0000256" key="1">
    <source>
        <dbReference type="ARBA" id="ARBA00035112"/>
    </source>
</evidence>
<comment type="similarity">
    <text evidence="1">Belongs to the ustYa family.</text>
</comment>
<accession>A0AAN9UWI4</accession>
<evidence type="ECO:0000313" key="3">
    <source>
        <dbReference type="EMBL" id="KAK7754602.1"/>
    </source>
</evidence>
<reference evidence="3 4" key="1">
    <citation type="submission" date="2024-02" db="EMBL/GenBank/DDBJ databases">
        <title>De novo assembly and annotation of 12 fungi associated with fruit tree decline syndrome in Ontario, Canada.</title>
        <authorList>
            <person name="Sulman M."/>
            <person name="Ellouze W."/>
            <person name="Ilyukhin E."/>
        </authorList>
    </citation>
    <scope>NUCLEOTIDE SEQUENCE [LARGE SCALE GENOMIC DNA]</scope>
    <source>
        <strain evidence="3 4">M11/M66-122</strain>
    </source>
</reference>
<proteinExistence type="inferred from homology"/>
<organism evidence="3 4">
    <name type="scientific">Diatrype stigma</name>
    <dbReference type="NCBI Taxonomy" id="117547"/>
    <lineage>
        <taxon>Eukaryota</taxon>
        <taxon>Fungi</taxon>
        <taxon>Dikarya</taxon>
        <taxon>Ascomycota</taxon>
        <taxon>Pezizomycotina</taxon>
        <taxon>Sordariomycetes</taxon>
        <taxon>Xylariomycetidae</taxon>
        <taxon>Xylariales</taxon>
        <taxon>Diatrypaceae</taxon>
        <taxon>Diatrype</taxon>
    </lineage>
</organism>
<sequence>MDSRFDIPKISRVTNGTLYDTNPPSILRMRTGEQADTEWHRIGDHVWPLVISADDVRALGKDPEVAVRIPDDLGYGPDAYIAQTEVFHHLHCLDMLRRETSYAHYYEEKEGPFPGSAQHQAHIGHCFDILAQAIKCTGSVDMITFNWVEEWDQPFPDFANHKVCRNFDSLLDWVNANAIEPEDFQKMKTPPPGYAVLPAPRPAS</sequence>